<dbReference type="Gene3D" id="3.80.10.10">
    <property type="entry name" value="Ribonuclease Inhibitor"/>
    <property type="match status" value="3"/>
</dbReference>
<comment type="caution">
    <text evidence="2">The sequence shown here is derived from an EMBL/GenBank/DDBJ whole genome shotgun (WGS) entry which is preliminary data.</text>
</comment>
<dbReference type="SUPFAM" id="SSF52047">
    <property type="entry name" value="RNI-like"/>
    <property type="match status" value="2"/>
</dbReference>
<evidence type="ECO:0000313" key="3">
    <source>
        <dbReference type="Proteomes" id="UP000821837"/>
    </source>
</evidence>
<evidence type="ECO:0000313" key="2">
    <source>
        <dbReference type="EMBL" id="KAH7943305.1"/>
    </source>
</evidence>
<protein>
    <recommendedName>
        <fullName evidence="4">Nlr family card domain protein</fullName>
    </recommendedName>
</protein>
<evidence type="ECO:0008006" key="4">
    <source>
        <dbReference type="Google" id="ProtNLM"/>
    </source>
</evidence>
<name>A0A9D4PHT3_RHISA</name>
<reference evidence="2" key="2">
    <citation type="submission" date="2021-09" db="EMBL/GenBank/DDBJ databases">
        <authorList>
            <person name="Jia N."/>
            <person name="Wang J."/>
            <person name="Shi W."/>
            <person name="Du L."/>
            <person name="Sun Y."/>
            <person name="Zhan W."/>
            <person name="Jiang J."/>
            <person name="Wang Q."/>
            <person name="Zhang B."/>
            <person name="Ji P."/>
            <person name="Sakyi L.B."/>
            <person name="Cui X."/>
            <person name="Yuan T."/>
            <person name="Jiang B."/>
            <person name="Yang W."/>
            <person name="Lam T.T.-Y."/>
            <person name="Chang Q."/>
            <person name="Ding S."/>
            <person name="Wang X."/>
            <person name="Zhu J."/>
            <person name="Ruan X."/>
            <person name="Zhao L."/>
            <person name="Wei J."/>
            <person name="Que T."/>
            <person name="Du C."/>
            <person name="Cheng J."/>
            <person name="Dai P."/>
            <person name="Han X."/>
            <person name="Huang E."/>
            <person name="Gao Y."/>
            <person name="Liu J."/>
            <person name="Shao H."/>
            <person name="Ye R."/>
            <person name="Li L."/>
            <person name="Wei W."/>
            <person name="Wang X."/>
            <person name="Wang C."/>
            <person name="Huo Q."/>
            <person name="Li W."/>
            <person name="Guo W."/>
            <person name="Chen H."/>
            <person name="Chen S."/>
            <person name="Zhou L."/>
            <person name="Zhou L."/>
            <person name="Ni X."/>
            <person name="Tian J."/>
            <person name="Zhou Y."/>
            <person name="Sheng Y."/>
            <person name="Liu T."/>
            <person name="Pan Y."/>
            <person name="Xia L."/>
            <person name="Li J."/>
            <person name="Zhao F."/>
            <person name="Cao W."/>
        </authorList>
    </citation>
    <scope>NUCLEOTIDE SEQUENCE</scope>
    <source>
        <strain evidence="2">Rsan-2018</strain>
        <tissue evidence="2">Larvae</tissue>
    </source>
</reference>
<accession>A0A9D4PHT3</accession>
<organism evidence="2 3">
    <name type="scientific">Rhipicephalus sanguineus</name>
    <name type="common">Brown dog tick</name>
    <name type="synonym">Ixodes sanguineus</name>
    <dbReference type="NCBI Taxonomy" id="34632"/>
    <lineage>
        <taxon>Eukaryota</taxon>
        <taxon>Metazoa</taxon>
        <taxon>Ecdysozoa</taxon>
        <taxon>Arthropoda</taxon>
        <taxon>Chelicerata</taxon>
        <taxon>Arachnida</taxon>
        <taxon>Acari</taxon>
        <taxon>Parasitiformes</taxon>
        <taxon>Ixodida</taxon>
        <taxon>Ixodoidea</taxon>
        <taxon>Ixodidae</taxon>
        <taxon>Rhipicephalinae</taxon>
        <taxon>Rhipicephalus</taxon>
        <taxon>Rhipicephalus</taxon>
    </lineage>
</organism>
<gene>
    <name evidence="2" type="ORF">HPB52_006739</name>
</gene>
<keyword evidence="1" id="KW-0677">Repeat</keyword>
<dbReference type="InterPro" id="IPR052201">
    <property type="entry name" value="LRR-containing_regulator"/>
</dbReference>
<evidence type="ECO:0000256" key="1">
    <source>
        <dbReference type="ARBA" id="ARBA00022737"/>
    </source>
</evidence>
<sequence>MLFRKRRFSGSVINYLNPCTISEGRLCDVFANISLWNKFFWQVGLQLRELSPGELSLVEVHCGYVGLSMLQQQGAATLLCHLLSHHRCIVSVHLNYQLLKYYHPIICDALRRSSTLTQLKLCPPIMNASLSFAAALPQMNQLQALELSRVPLNRTTLAVLSEFLATTRSLTTFTVTDNCMEGEDAVVVLQGLRKNVTISTLSIDSSLLSTVSSRCGEIFADYVRCNQTLRCLTMASRARLCFNNLGPVIGALFYNSILSELNLVGFSIHVLDNKVITYMLSCNQGLRRFHMANCKFDEYNNCMNTCVPTFSSESSLISLWLAALAKNNRLEELTMGLLWIKPEDCSSFFRALASHKSLKKVNIPQFRQSDVVQICGAIRDTGVPERFFVGEHEVLRDTAAVLPECKALSRIRLYLRTSYDVELMHTTLRLLPSCRHVKSLSLEMAGEMFNGKVSSLIAQYLTDTTTLRELRLKLFSGPWHSFDRALLKALSKNNSIRRLLLEGLCINEYEAEMLTDMLQSSRTLCHLSYQCDSDSTASFLGKLSPNISSNYMLLGLYVNWNGWFRSDWHPIRDVVRRNNSLVTRAAHFVMGTRRRYCAAAAELMQFSPGLVEKVQELASIDEEDAVSRIEGSLQSFTELHDFMCLAGVVKKSVSCHRREDGQKQFVDLNRDCWLHLRLYLKIFRGSVTGPPVLEPSWYFIHTAAVFPLGNGRIPETMVADILRELLLGNSYGVSFIHNTACQPHIKIIAGKPTSLGSARATPPDEPNILQDRIQNNAPYLFASPPNPIVPPGPGTRGMLDNLRDFPHWKTVLNRKRLCFSVTTSINYAWTSVDGINFIDLLRHPQDVQRYSRRRFVDFNSTTPLPAEQIRKHEYYYDEVTHTHYWRYPPPGQKLLSFFAYDNADTIKYKVEQMLKAYPDDRCIVFDDLGEDALHATFTIRGTTHEWKAYAMFEAVYDVLNRIPPP</sequence>
<dbReference type="AlphaFoldDB" id="A0A9D4PHT3"/>
<keyword evidence="3" id="KW-1185">Reference proteome</keyword>
<dbReference type="EMBL" id="JABSTV010001253">
    <property type="protein sequence ID" value="KAH7943305.1"/>
    <property type="molecule type" value="Genomic_DNA"/>
</dbReference>
<dbReference type="Proteomes" id="UP000821837">
    <property type="component" value="Unassembled WGS sequence"/>
</dbReference>
<dbReference type="InterPro" id="IPR032675">
    <property type="entry name" value="LRR_dom_sf"/>
</dbReference>
<dbReference type="PANTHER" id="PTHR24111:SF0">
    <property type="entry name" value="LEUCINE-RICH REPEAT-CONTAINING PROTEIN"/>
    <property type="match status" value="1"/>
</dbReference>
<dbReference type="PANTHER" id="PTHR24111">
    <property type="entry name" value="LEUCINE-RICH REPEAT-CONTAINING PROTEIN 34"/>
    <property type="match status" value="1"/>
</dbReference>
<proteinExistence type="predicted"/>
<dbReference type="VEuPathDB" id="VectorBase:RSAN_054016"/>
<dbReference type="VEuPathDB" id="VectorBase:RSAN_043829"/>
<reference evidence="2" key="1">
    <citation type="journal article" date="2020" name="Cell">
        <title>Large-Scale Comparative Analyses of Tick Genomes Elucidate Their Genetic Diversity and Vector Capacities.</title>
        <authorList>
            <consortium name="Tick Genome and Microbiome Consortium (TIGMIC)"/>
            <person name="Jia N."/>
            <person name="Wang J."/>
            <person name="Shi W."/>
            <person name="Du L."/>
            <person name="Sun Y."/>
            <person name="Zhan W."/>
            <person name="Jiang J.F."/>
            <person name="Wang Q."/>
            <person name="Zhang B."/>
            <person name="Ji P."/>
            <person name="Bell-Sakyi L."/>
            <person name="Cui X.M."/>
            <person name="Yuan T.T."/>
            <person name="Jiang B.G."/>
            <person name="Yang W.F."/>
            <person name="Lam T.T."/>
            <person name="Chang Q.C."/>
            <person name="Ding S.J."/>
            <person name="Wang X.J."/>
            <person name="Zhu J.G."/>
            <person name="Ruan X.D."/>
            <person name="Zhao L."/>
            <person name="Wei J.T."/>
            <person name="Ye R.Z."/>
            <person name="Que T.C."/>
            <person name="Du C.H."/>
            <person name="Zhou Y.H."/>
            <person name="Cheng J.X."/>
            <person name="Dai P.F."/>
            <person name="Guo W.B."/>
            <person name="Han X.H."/>
            <person name="Huang E.J."/>
            <person name="Li L.F."/>
            <person name="Wei W."/>
            <person name="Gao Y.C."/>
            <person name="Liu J.Z."/>
            <person name="Shao H.Z."/>
            <person name="Wang X."/>
            <person name="Wang C.C."/>
            <person name="Yang T.C."/>
            <person name="Huo Q.B."/>
            <person name="Li W."/>
            <person name="Chen H.Y."/>
            <person name="Chen S.E."/>
            <person name="Zhou L.G."/>
            <person name="Ni X.B."/>
            <person name="Tian J.H."/>
            <person name="Sheng Y."/>
            <person name="Liu T."/>
            <person name="Pan Y.S."/>
            <person name="Xia L.Y."/>
            <person name="Li J."/>
            <person name="Zhao F."/>
            <person name="Cao W.C."/>
        </authorList>
    </citation>
    <scope>NUCLEOTIDE SEQUENCE</scope>
    <source>
        <strain evidence="2">Rsan-2018</strain>
    </source>
</reference>